<feature type="region of interest" description="Disordered" evidence="2">
    <location>
        <begin position="1"/>
        <end position="65"/>
    </location>
</feature>
<name>A0A1Z5JP54_FISSO</name>
<evidence type="ECO:0000313" key="6">
    <source>
        <dbReference type="Proteomes" id="UP000198406"/>
    </source>
</evidence>
<feature type="compositionally biased region" description="Basic and acidic residues" evidence="2">
    <location>
        <begin position="51"/>
        <end position="65"/>
    </location>
</feature>
<feature type="domain" description="Ribosome biogenesis protein BMS1/TSR1 C-terminal" evidence="4">
    <location>
        <begin position="533"/>
        <end position="863"/>
    </location>
</feature>
<dbReference type="InterPro" id="IPR039761">
    <property type="entry name" value="Bms1/Tsr1"/>
</dbReference>
<dbReference type="InParanoid" id="A0A1Z5JP54"/>
<dbReference type="SMART" id="SM01362">
    <property type="entry name" value="DUF663"/>
    <property type="match status" value="1"/>
</dbReference>
<dbReference type="GO" id="GO:0000479">
    <property type="term" value="P:endonucleolytic cleavage of tricistronic rRNA transcript (SSU-rRNA, 5.8S rRNA, LSU-rRNA)"/>
    <property type="evidence" value="ECO:0007669"/>
    <property type="project" value="TreeGrafter"/>
</dbReference>
<sequence length="884" mass="99043">MPGHHHRAGGLRQSNKKNKRNKSSKRSVARAAGGKVMGRTSALHGIAQQSKADRRNHLQQRRDAKRTELLRKRRGIDGQPAPPRVVGIIALGKEPSVIEERVRDVLIKDADKIVRPHDAEQATVSCRYEVHKKQGNLTVLTCGTAFAHYGKGDNAAVLAALDLARVCDLIVFVLDGNATKLETDISEIHIGNSHMDSSSQKGSSVSANEWDHLISERGDRILTSLKAQGLPSLLTLLLNTDFALDDAMTMQSTKSLRRSKVKRNLDLKRYASRFATTEFGTGNDKVIEIDLDQKSDDEMMDEDVDTFSVTDKLKTQSIANFIRAVCSMSASPSKWVEASPRPYVLSDSYRYDHATKELHLTGFVRGPVPLNVNALFHIPGVGTHLCKCIKENAAPLSRRKETSKPTIESDPDQQESLDMFASPDALEGEQNLIGFDEEEEEDMENEADGDRFARPAGWSDYQSAWLDAVDEDAVSEHEDNGELADELNAKFHESSKQADMDLEDSNIISPEERHMLHEQRRKENTEHQEFPDEVQVDENVNARDRFARYRSLKSFRKSPWDPKENLPDDYASIFHISNFKTTQRSVMNYMKDVAKEADFTESKFWGSSLKDSQMADDESEDDDLLQGHVPSGAYITLTMDNVEPDAFENVSSGSLLVAVGLLEHENKVSVLHMGLTKNAEVEGPENLPIKSKDTLIFRCGWRTWKARPVFSQHNLNCDKHKFERYAPPAGAFFAASVFGPVTYSPCPVLVFRKDNYDEVSPDSAGQRLVASGSVIGADAERIVVKRVILTGYPVRVHKRFATVKYMFYNPEDVKWFKPASLYTKHGLQGNILESVGDHGTMKCLFNAPIKQHDTVCLPLFKRVFPKFAECDAARNQGAPVLKIW</sequence>
<dbReference type="InterPro" id="IPR007034">
    <property type="entry name" value="BMS1_TSR1_C"/>
</dbReference>
<dbReference type="InterPro" id="IPR012948">
    <property type="entry name" value="AARP2CN"/>
</dbReference>
<dbReference type="GO" id="GO:0000462">
    <property type="term" value="P:maturation of SSU-rRNA from tricistronic rRNA transcript (SSU-rRNA, 5.8S rRNA, LSU-rRNA)"/>
    <property type="evidence" value="ECO:0007669"/>
    <property type="project" value="TreeGrafter"/>
</dbReference>
<dbReference type="GO" id="GO:0030688">
    <property type="term" value="C:preribosome, small subunit precursor"/>
    <property type="evidence" value="ECO:0007669"/>
    <property type="project" value="TreeGrafter"/>
</dbReference>
<feature type="compositionally biased region" description="Basic residues" evidence="2">
    <location>
        <begin position="1"/>
        <end position="28"/>
    </location>
</feature>
<dbReference type="GO" id="GO:0005634">
    <property type="term" value="C:nucleus"/>
    <property type="evidence" value="ECO:0007669"/>
    <property type="project" value="InterPro"/>
</dbReference>
<proteinExistence type="inferred from homology"/>
<evidence type="ECO:0000256" key="1">
    <source>
        <dbReference type="ARBA" id="ARBA00038288"/>
    </source>
</evidence>
<evidence type="ECO:0000256" key="2">
    <source>
        <dbReference type="SAM" id="MobiDB-lite"/>
    </source>
</evidence>
<dbReference type="AlphaFoldDB" id="A0A1Z5JP54"/>
<evidence type="ECO:0000259" key="4">
    <source>
        <dbReference type="SMART" id="SM01362"/>
    </source>
</evidence>
<dbReference type="GO" id="GO:0003924">
    <property type="term" value="F:GTPase activity"/>
    <property type="evidence" value="ECO:0007669"/>
    <property type="project" value="TreeGrafter"/>
</dbReference>
<dbReference type="Pfam" id="PF08142">
    <property type="entry name" value="AARP2CN"/>
    <property type="match status" value="1"/>
</dbReference>
<dbReference type="GO" id="GO:0005525">
    <property type="term" value="F:GTP binding"/>
    <property type="evidence" value="ECO:0007669"/>
    <property type="project" value="TreeGrafter"/>
</dbReference>
<comment type="caution">
    <text evidence="5">The sequence shown here is derived from an EMBL/GenBank/DDBJ whole genome shotgun (WGS) entry which is preliminary data.</text>
</comment>
<accession>A0A1Z5JP54</accession>
<dbReference type="SMART" id="SM00785">
    <property type="entry name" value="AARP2CN"/>
    <property type="match status" value="1"/>
</dbReference>
<dbReference type="GO" id="GO:0034511">
    <property type="term" value="F:U3 snoRNA binding"/>
    <property type="evidence" value="ECO:0007669"/>
    <property type="project" value="TreeGrafter"/>
</dbReference>
<dbReference type="OrthoDB" id="119302at2759"/>
<dbReference type="EMBL" id="BDSP01000096">
    <property type="protein sequence ID" value="GAX15797.1"/>
    <property type="molecule type" value="Genomic_DNA"/>
</dbReference>
<comment type="similarity">
    <text evidence="1">Belongs to the TRAFAC class translation factor GTPase superfamily. Bms1-like GTPase family. TSR1 subfamily.</text>
</comment>
<evidence type="ECO:0000313" key="5">
    <source>
        <dbReference type="EMBL" id="GAX15797.1"/>
    </source>
</evidence>
<organism evidence="5 6">
    <name type="scientific">Fistulifera solaris</name>
    <name type="common">Oleaginous diatom</name>
    <dbReference type="NCBI Taxonomy" id="1519565"/>
    <lineage>
        <taxon>Eukaryota</taxon>
        <taxon>Sar</taxon>
        <taxon>Stramenopiles</taxon>
        <taxon>Ochrophyta</taxon>
        <taxon>Bacillariophyta</taxon>
        <taxon>Bacillariophyceae</taxon>
        <taxon>Bacillariophycidae</taxon>
        <taxon>Naviculales</taxon>
        <taxon>Naviculaceae</taxon>
        <taxon>Fistulifera</taxon>
    </lineage>
</organism>
<evidence type="ECO:0000259" key="3">
    <source>
        <dbReference type="SMART" id="SM00785"/>
    </source>
</evidence>
<reference evidence="5 6" key="1">
    <citation type="journal article" date="2015" name="Plant Cell">
        <title>Oil accumulation by the oleaginous diatom Fistulifera solaris as revealed by the genome and transcriptome.</title>
        <authorList>
            <person name="Tanaka T."/>
            <person name="Maeda Y."/>
            <person name="Veluchamy A."/>
            <person name="Tanaka M."/>
            <person name="Abida H."/>
            <person name="Marechal E."/>
            <person name="Bowler C."/>
            <person name="Muto M."/>
            <person name="Sunaga Y."/>
            <person name="Tanaka M."/>
            <person name="Yoshino T."/>
            <person name="Taniguchi T."/>
            <person name="Fukuda Y."/>
            <person name="Nemoto M."/>
            <person name="Matsumoto M."/>
            <person name="Wong P.S."/>
            <person name="Aburatani S."/>
            <person name="Fujibuchi W."/>
        </authorList>
    </citation>
    <scope>NUCLEOTIDE SEQUENCE [LARGE SCALE GENOMIC DNA]</scope>
    <source>
        <strain evidence="5 6">JPCC DA0580</strain>
    </source>
</reference>
<dbReference type="Pfam" id="PF04950">
    <property type="entry name" value="RIBIOP_C"/>
    <property type="match status" value="1"/>
</dbReference>
<dbReference type="Proteomes" id="UP000198406">
    <property type="component" value="Unassembled WGS sequence"/>
</dbReference>
<dbReference type="PANTHER" id="PTHR12858">
    <property type="entry name" value="RIBOSOME BIOGENESIS PROTEIN"/>
    <property type="match status" value="1"/>
</dbReference>
<feature type="domain" description="AARP2CN" evidence="3">
    <location>
        <begin position="317"/>
        <end position="396"/>
    </location>
</feature>
<dbReference type="PANTHER" id="PTHR12858:SF1">
    <property type="entry name" value="PRE-RRNA-PROCESSING PROTEIN TSR1 HOMOLOG"/>
    <property type="match status" value="1"/>
</dbReference>
<gene>
    <name evidence="5" type="ORF">FisN_3Lh241</name>
</gene>
<protein>
    <submittedName>
        <fullName evidence="5">Pre-rRNA-processing protein TSR1</fullName>
    </submittedName>
</protein>
<keyword evidence="6" id="KW-1185">Reference proteome</keyword>